<evidence type="ECO:0000256" key="6">
    <source>
        <dbReference type="ARBA" id="ARBA00022989"/>
    </source>
</evidence>
<keyword evidence="10" id="KW-1185">Reference proteome</keyword>
<sequence>MAPGEQEQQDDENAEDAPSWMPSVWRSALSSLCLCGVGALLMRSAGCVFNEYAVGTGLASLLFVAVYPSLKRIFALPQLFLGITFSWGALFGWAAILGPYGMPSILGGSRLGPGKPSHGTPLAVEPLSSAKGADESIPAPSPACAPSSPSTPWFFSSRSSPLLPVEWTPVWLYVGCALWTLTYDTLYAFQDVRDDKKMGIRSSALTWGPRGTRLWGSLAILAQGVFWTLAGAPLGVPEPYYIGVLCCCGWLARTLWKTDLGNGAACARAFAGNHRLGALFAASIVASKILEYLECVRGGP</sequence>
<evidence type="ECO:0000256" key="4">
    <source>
        <dbReference type="ARBA" id="ARBA00022679"/>
    </source>
</evidence>
<evidence type="ECO:0000256" key="3">
    <source>
        <dbReference type="ARBA" id="ARBA00005985"/>
    </source>
</evidence>
<evidence type="ECO:0000256" key="8">
    <source>
        <dbReference type="SAM" id="Phobius"/>
    </source>
</evidence>
<comment type="caution">
    <text evidence="9">The sequence shown here is derived from an EMBL/GenBank/DDBJ whole genome shotgun (WGS) entry which is preliminary data.</text>
</comment>
<dbReference type="GO" id="GO:0006744">
    <property type="term" value="P:ubiquinone biosynthetic process"/>
    <property type="evidence" value="ECO:0007669"/>
    <property type="project" value="TreeGrafter"/>
</dbReference>
<keyword evidence="6 8" id="KW-1133">Transmembrane helix</keyword>
<dbReference type="VEuPathDB" id="ToxoDB:cyc_00651"/>
<dbReference type="VEuPathDB" id="ToxoDB:LOC113147481"/>
<dbReference type="FunFam" id="1.20.120.1780:FF:000001">
    <property type="entry name" value="4-hydroxybenzoate octaprenyltransferase"/>
    <property type="match status" value="1"/>
</dbReference>
<keyword evidence="5 8" id="KW-0812">Transmembrane</keyword>
<evidence type="ECO:0000256" key="2">
    <source>
        <dbReference type="ARBA" id="ARBA00004141"/>
    </source>
</evidence>
<dbReference type="PANTHER" id="PTHR11048">
    <property type="entry name" value="PRENYLTRANSFERASES"/>
    <property type="match status" value="1"/>
</dbReference>
<feature type="transmembrane region" description="Helical" evidence="8">
    <location>
        <begin position="214"/>
        <end position="234"/>
    </location>
</feature>
<dbReference type="PANTHER" id="PTHR11048:SF28">
    <property type="entry name" value="4-HYDROXYBENZOATE POLYPRENYLTRANSFERASE, MITOCHONDRIAL"/>
    <property type="match status" value="1"/>
</dbReference>
<dbReference type="InterPro" id="IPR039653">
    <property type="entry name" value="Prenyltransferase"/>
</dbReference>
<feature type="transmembrane region" description="Helical" evidence="8">
    <location>
        <begin position="170"/>
        <end position="189"/>
    </location>
</feature>
<evidence type="ECO:0000256" key="5">
    <source>
        <dbReference type="ARBA" id="ARBA00022692"/>
    </source>
</evidence>
<dbReference type="InterPro" id="IPR044878">
    <property type="entry name" value="UbiA_sf"/>
</dbReference>
<dbReference type="InParanoid" id="A0A1D3CTJ6"/>
<feature type="transmembrane region" description="Helical" evidence="8">
    <location>
        <begin position="52"/>
        <end position="70"/>
    </location>
</feature>
<dbReference type="GO" id="GO:0005886">
    <property type="term" value="C:plasma membrane"/>
    <property type="evidence" value="ECO:0007669"/>
    <property type="project" value="TreeGrafter"/>
</dbReference>
<keyword evidence="7 8" id="KW-0472">Membrane</keyword>
<dbReference type="Gene3D" id="1.10.357.140">
    <property type="entry name" value="UbiA prenyltransferase"/>
    <property type="match status" value="1"/>
</dbReference>
<evidence type="ECO:0000313" key="10">
    <source>
        <dbReference type="Proteomes" id="UP000095192"/>
    </source>
</evidence>
<dbReference type="Proteomes" id="UP000095192">
    <property type="component" value="Unassembled WGS sequence"/>
</dbReference>
<comment type="similarity">
    <text evidence="3">Belongs to the UbiA prenyltransferase family.</text>
</comment>
<proteinExistence type="inferred from homology"/>
<comment type="subcellular location">
    <subcellularLocation>
        <location evidence="2">Membrane</location>
        <topology evidence="2">Multi-pass membrane protein</topology>
    </subcellularLocation>
</comment>
<reference evidence="9 10" key="1">
    <citation type="journal article" date="2016" name="BMC Genomics">
        <title>Comparative genomics reveals Cyclospora cayetanensis possesses coccidia-like metabolism and invasion components but unique surface antigens.</title>
        <authorList>
            <person name="Liu S."/>
            <person name="Wang L."/>
            <person name="Zheng H."/>
            <person name="Xu Z."/>
            <person name="Roellig D.M."/>
            <person name="Li N."/>
            <person name="Frace M.A."/>
            <person name="Tang K."/>
            <person name="Arrowood M.J."/>
            <person name="Moss D.M."/>
            <person name="Zhang L."/>
            <person name="Feng Y."/>
            <person name="Xiao L."/>
        </authorList>
    </citation>
    <scope>NUCLEOTIDE SEQUENCE [LARGE SCALE GENOMIC DNA]</scope>
    <source>
        <strain evidence="9 10">CHN_HEN01</strain>
    </source>
</reference>
<keyword evidence="4 9" id="KW-0808">Transferase</keyword>
<dbReference type="InterPro" id="IPR000537">
    <property type="entry name" value="UbiA_prenyltransferase"/>
</dbReference>
<dbReference type="Gene3D" id="1.20.120.1780">
    <property type="entry name" value="UbiA prenyltransferase"/>
    <property type="match status" value="1"/>
</dbReference>
<organism evidence="9 10">
    <name type="scientific">Cyclospora cayetanensis</name>
    <dbReference type="NCBI Taxonomy" id="88456"/>
    <lineage>
        <taxon>Eukaryota</taxon>
        <taxon>Sar</taxon>
        <taxon>Alveolata</taxon>
        <taxon>Apicomplexa</taxon>
        <taxon>Conoidasida</taxon>
        <taxon>Coccidia</taxon>
        <taxon>Eucoccidiorida</taxon>
        <taxon>Eimeriorina</taxon>
        <taxon>Eimeriidae</taxon>
        <taxon>Cyclospora</taxon>
    </lineage>
</organism>
<accession>A0A1D3CTJ6</accession>
<evidence type="ECO:0000256" key="1">
    <source>
        <dbReference type="ARBA" id="ARBA00001946"/>
    </source>
</evidence>
<evidence type="ECO:0000313" key="9">
    <source>
        <dbReference type="EMBL" id="OEH74534.1"/>
    </source>
</evidence>
<feature type="transmembrane region" description="Helical" evidence="8">
    <location>
        <begin position="79"/>
        <end position="102"/>
    </location>
</feature>
<evidence type="ECO:0000256" key="7">
    <source>
        <dbReference type="ARBA" id="ARBA00023136"/>
    </source>
</evidence>
<comment type="cofactor">
    <cofactor evidence="1">
        <name>Mg(2+)</name>
        <dbReference type="ChEBI" id="CHEBI:18420"/>
    </cofactor>
</comment>
<protein>
    <submittedName>
        <fullName evidence="9">4-hydroxybenzoate polyprenyl transferase</fullName>
    </submittedName>
</protein>
<dbReference type="GO" id="GO:0016765">
    <property type="term" value="F:transferase activity, transferring alkyl or aryl (other than methyl) groups"/>
    <property type="evidence" value="ECO:0007669"/>
    <property type="project" value="InterPro"/>
</dbReference>
<gene>
    <name evidence="9" type="ORF">cyc_00651</name>
</gene>
<dbReference type="EMBL" id="JROU02002018">
    <property type="protein sequence ID" value="OEH74534.1"/>
    <property type="molecule type" value="Genomic_DNA"/>
</dbReference>
<dbReference type="AlphaFoldDB" id="A0A1D3CTJ6"/>
<name>A0A1D3CTJ6_9EIME</name>
<dbReference type="Pfam" id="PF01040">
    <property type="entry name" value="UbiA"/>
    <property type="match status" value="1"/>
</dbReference>